<reference evidence="2 3" key="1">
    <citation type="journal article" date="2018" name="BMC Genomics">
        <title>The genome of Naegleria lovaniensis, the basis for a comparative approach to unravel pathogenicity factors of the human pathogenic amoeba N. fowleri.</title>
        <authorList>
            <person name="Liechti N."/>
            <person name="Schurch N."/>
            <person name="Bruggmann R."/>
            <person name="Wittwer M."/>
        </authorList>
    </citation>
    <scope>NUCLEOTIDE SEQUENCE [LARGE SCALE GENOMIC DNA]</scope>
    <source>
        <strain evidence="2 3">ATCC 30569</strain>
    </source>
</reference>
<feature type="region of interest" description="Disordered" evidence="1">
    <location>
        <begin position="329"/>
        <end position="367"/>
    </location>
</feature>
<organism evidence="2 3">
    <name type="scientific">Naegleria lovaniensis</name>
    <name type="common">Amoeba</name>
    <dbReference type="NCBI Taxonomy" id="51637"/>
    <lineage>
        <taxon>Eukaryota</taxon>
        <taxon>Discoba</taxon>
        <taxon>Heterolobosea</taxon>
        <taxon>Tetramitia</taxon>
        <taxon>Eutetramitia</taxon>
        <taxon>Vahlkampfiidae</taxon>
        <taxon>Naegleria</taxon>
    </lineage>
</organism>
<dbReference type="EMBL" id="PYSW02000002">
    <property type="protein sequence ID" value="KAG2393746.1"/>
    <property type="molecule type" value="Genomic_DNA"/>
</dbReference>
<proteinExistence type="predicted"/>
<evidence type="ECO:0000313" key="2">
    <source>
        <dbReference type="EMBL" id="KAG2393746.1"/>
    </source>
</evidence>
<accession>A0AA88H761</accession>
<feature type="compositionally biased region" description="Polar residues" evidence="1">
    <location>
        <begin position="336"/>
        <end position="345"/>
    </location>
</feature>
<dbReference type="GeneID" id="68099731"/>
<protein>
    <submittedName>
        <fullName evidence="2">Uncharacterized protein</fullName>
    </submittedName>
</protein>
<name>A0AA88H761_NAELO</name>
<dbReference type="RefSeq" id="XP_044555640.1">
    <property type="nucleotide sequence ID" value="XM_044697228.1"/>
</dbReference>
<feature type="compositionally biased region" description="Polar residues" evidence="1">
    <location>
        <begin position="406"/>
        <end position="419"/>
    </location>
</feature>
<evidence type="ECO:0000313" key="3">
    <source>
        <dbReference type="Proteomes" id="UP000816034"/>
    </source>
</evidence>
<dbReference type="AlphaFoldDB" id="A0AA88H761"/>
<gene>
    <name evidence="2" type="ORF">C9374_007277</name>
</gene>
<dbReference type="Proteomes" id="UP000816034">
    <property type="component" value="Unassembled WGS sequence"/>
</dbReference>
<sequence length="990" mass="112066">MFGSPGRSTTINNNPDTATDITLLNLGDCLKKQWEIHNRSVRTSSNDDDELHEETEVDDPSFLTPIRECNVDDQYDNDSALVKRWIISDQQEGKKKHLFNDGDCTTSNTSQQHDTLANLLELIRQHLDDNSKYDILEYIPTYSKWAVFQQEGSYQKYLRAIKYPFHDASQKTLPHHLEYHLDIPFVTFHKMRLICKRFNTRMMRRILQTTELCLFSLDEHTLPYIATFLRVQRLFKENKDRLATEVICLYDDRQHLHMETSVGHVASHNLFGASPCNQLQLKDRNFCSNLTHSLKTGSVNTFCFGSSESATDVAATMVPSSPIMNISKNEKDEHQNSNASQQPTFGFSFGESVPTGSSSVDQPTTFDQTTTTSATFSFSFGSTNENDQEKDMNQQYRTLSDDENEYSTTKAPTTSENDSGVNISSTASVFHGLSNSTINAAANGVDSVSASNTNAHISHDCMKSKYEMKAKIGFGFWNESTGKSSYVPCVEETINHYAESSIEESVCSLFIGDNTTLQSLIIHTPSSEAFSITSILSCLKALKHVVIWTANANVNFTHECVKKVVLVNSKCKADLVNYLPNVEKIVLYSCSMDDTVTPFSFGIASTVTLQGEAFETTNGSGITELLQEFDPRIAMKIIEKTTKNQKGVGYSFNGSSQLLLKDILKLASDVDIEKAKQFISYVIKDLRVPCQDLNLCELSFNSLTDQCIAQYIVYLCNEYQGGRLLRVPGLHDRGSEEFLLLLLSYGWNCWKQKDELIYMMCSWITKHHYILEFLLRNFYNNWDVDALYSLMVHCCRRKRIRALDAILSYCLVNKEEVLMKALTMPVKCLHIPSTWEMRAASVDTCTTPLLGLVIQYCAQSYGGFLMQRIIERMSQEQFDSLGANENGDNILHLFAFAVNSTKMSGSLLLTLIRKAPHLLRAENSKKQTPLMMIQLPESFLERCIEQELGIEGPLEWNRETLEVSSTMSCQIETTTTNNNRRVLKARRSKK</sequence>
<keyword evidence="3" id="KW-1185">Reference proteome</keyword>
<feature type="compositionally biased region" description="Polar residues" evidence="1">
    <location>
        <begin position="354"/>
        <end position="363"/>
    </location>
</feature>
<feature type="region of interest" description="Disordered" evidence="1">
    <location>
        <begin position="399"/>
        <end position="419"/>
    </location>
</feature>
<evidence type="ECO:0000256" key="1">
    <source>
        <dbReference type="SAM" id="MobiDB-lite"/>
    </source>
</evidence>
<comment type="caution">
    <text evidence="2">The sequence shown here is derived from an EMBL/GenBank/DDBJ whole genome shotgun (WGS) entry which is preliminary data.</text>
</comment>